<accession>A0ABT7A974</accession>
<gene>
    <name evidence="2" type="ORF">NMN56_039295</name>
</gene>
<evidence type="ECO:0000256" key="1">
    <source>
        <dbReference type="SAM" id="MobiDB-lite"/>
    </source>
</evidence>
<reference evidence="2 3" key="1">
    <citation type="submission" date="2023-05" db="EMBL/GenBank/DDBJ databases">
        <title>Streptantibioticus silvisoli sp. nov., acidotolerant actinomycetes 1 from pine litter.</title>
        <authorList>
            <person name="Swiecimska M."/>
            <person name="Golinska P."/>
            <person name="Sangal V."/>
            <person name="Wachnowicz B."/>
            <person name="Goodfellow M."/>
        </authorList>
    </citation>
    <scope>NUCLEOTIDE SEQUENCE [LARGE SCALE GENOMIC DNA]</scope>
    <source>
        <strain evidence="2 3">DSM 42109</strain>
    </source>
</reference>
<evidence type="ECO:0000313" key="3">
    <source>
        <dbReference type="Proteomes" id="UP001214441"/>
    </source>
</evidence>
<protein>
    <submittedName>
        <fullName evidence="2">Uncharacterized protein</fullName>
    </submittedName>
</protein>
<evidence type="ECO:0000313" key="2">
    <source>
        <dbReference type="EMBL" id="MDJ1137902.1"/>
    </source>
</evidence>
<organism evidence="2 3">
    <name type="scientific">Streptomyces iconiensis</name>
    <dbReference type="NCBI Taxonomy" id="1384038"/>
    <lineage>
        <taxon>Bacteria</taxon>
        <taxon>Bacillati</taxon>
        <taxon>Actinomycetota</taxon>
        <taxon>Actinomycetes</taxon>
        <taxon>Kitasatosporales</taxon>
        <taxon>Streptomycetaceae</taxon>
        <taxon>Streptomyces</taxon>
    </lineage>
</organism>
<dbReference type="RefSeq" id="WP_274038994.1">
    <property type="nucleotide sequence ID" value="NZ_JANCPR020000069.1"/>
</dbReference>
<feature type="region of interest" description="Disordered" evidence="1">
    <location>
        <begin position="1"/>
        <end position="21"/>
    </location>
</feature>
<dbReference type="EMBL" id="JANCPR020000069">
    <property type="protein sequence ID" value="MDJ1137902.1"/>
    <property type="molecule type" value="Genomic_DNA"/>
</dbReference>
<keyword evidence="3" id="KW-1185">Reference proteome</keyword>
<proteinExistence type="predicted"/>
<dbReference type="Proteomes" id="UP001214441">
    <property type="component" value="Unassembled WGS sequence"/>
</dbReference>
<sequence length="146" mass="15857">MPDQTGTTHTARPAPEPPAAALPQIAIACPPAPDGCGSPAGVLCTSHSGTRQRKRNVHQARTAAWNAAVTDTSPSPTVEALSVRGYTSRRAYHLDVPDYAQTVHDVPGAAPMQERAEALREEMRERRHVRWYGIRIVPVTSEESTR</sequence>
<feature type="compositionally biased region" description="Polar residues" evidence="1">
    <location>
        <begin position="1"/>
        <end position="10"/>
    </location>
</feature>
<comment type="caution">
    <text evidence="2">The sequence shown here is derived from an EMBL/GenBank/DDBJ whole genome shotgun (WGS) entry which is preliminary data.</text>
</comment>
<name>A0ABT7A974_9ACTN</name>